<keyword evidence="1" id="KW-0472">Membrane</keyword>
<evidence type="ECO:0000313" key="3">
    <source>
        <dbReference type="EMBL" id="WEF33604.1"/>
    </source>
</evidence>
<dbReference type="InterPro" id="IPR036890">
    <property type="entry name" value="HATPase_C_sf"/>
</dbReference>
<gene>
    <name evidence="3" type="ORF">PX653_02095</name>
</gene>
<organism evidence="3 4">
    <name type="scientific">Pseudoduganella chitinolytica</name>
    <dbReference type="NCBI Taxonomy" id="34070"/>
    <lineage>
        <taxon>Bacteria</taxon>
        <taxon>Pseudomonadati</taxon>
        <taxon>Pseudomonadota</taxon>
        <taxon>Betaproteobacteria</taxon>
        <taxon>Burkholderiales</taxon>
        <taxon>Oxalobacteraceae</taxon>
        <taxon>Telluria group</taxon>
        <taxon>Pseudoduganella</taxon>
    </lineage>
</organism>
<proteinExistence type="predicted"/>
<dbReference type="EMBL" id="CP119083">
    <property type="protein sequence ID" value="WEF33604.1"/>
    <property type="molecule type" value="Genomic_DNA"/>
</dbReference>
<keyword evidence="4" id="KW-1185">Reference proteome</keyword>
<sequence length="366" mass="40246">MRSRSDPARFDPARLAALPFRVPLLAGLPISLCIAILGLPDIGHGHSLSYRTLYFCTFVAWLAPTAALQRHLWRRGWPAWAVAPAMLAATYLMSVLNSVLGQTLSIHLRRRDHYQWNDILAGLDSCWLPLIAFCATHAVVAYHAALAAERTRAAEALLAQRDAELRALRYQLQPHFLFNTLNAVSTLVTTGRDRDANRMIVQLADLLRATLATGQAHEHALADELALTDSYLEIEKARLGERLRIVLDVGPGILDAQVPCLLLQPLVENAVRHGIAPCAQGSTIALRIAAREDVLHVVLTNETGAAEAAGDSRRVGMRNVAQRLSRLYGERHRFVARRGADGIFTVDIELPLRRDATAGTAWVRAA</sequence>
<name>A0ABY8BGU5_9BURK</name>
<dbReference type="Proteomes" id="UP001216510">
    <property type="component" value="Chromosome"/>
</dbReference>
<dbReference type="InterPro" id="IPR010559">
    <property type="entry name" value="Sig_transdc_His_kin_internal"/>
</dbReference>
<dbReference type="Gene3D" id="3.30.565.10">
    <property type="entry name" value="Histidine kinase-like ATPase, C-terminal domain"/>
    <property type="match status" value="1"/>
</dbReference>
<keyword evidence="1" id="KW-1133">Transmembrane helix</keyword>
<dbReference type="PANTHER" id="PTHR34220">
    <property type="entry name" value="SENSOR HISTIDINE KINASE YPDA"/>
    <property type="match status" value="1"/>
</dbReference>
<feature type="transmembrane region" description="Helical" evidence="1">
    <location>
        <begin position="20"/>
        <end position="40"/>
    </location>
</feature>
<evidence type="ECO:0000256" key="1">
    <source>
        <dbReference type="SAM" id="Phobius"/>
    </source>
</evidence>
<dbReference type="GO" id="GO:0016301">
    <property type="term" value="F:kinase activity"/>
    <property type="evidence" value="ECO:0007669"/>
    <property type="project" value="UniProtKB-KW"/>
</dbReference>
<dbReference type="Pfam" id="PF06580">
    <property type="entry name" value="His_kinase"/>
    <property type="match status" value="1"/>
</dbReference>
<dbReference type="InterPro" id="IPR050640">
    <property type="entry name" value="Bact_2-comp_sensor_kinase"/>
</dbReference>
<protein>
    <submittedName>
        <fullName evidence="3">Histidine kinase</fullName>
    </submittedName>
</protein>
<reference evidence="3 4" key="1">
    <citation type="submission" date="2023-02" db="EMBL/GenBank/DDBJ databases">
        <title>Gemone sequence of Telluria chitinolytica ACM 3522T.</title>
        <authorList>
            <person name="Frediansyah A."/>
            <person name="Miess H."/>
            <person name="Gross H."/>
        </authorList>
    </citation>
    <scope>NUCLEOTIDE SEQUENCE [LARGE SCALE GENOMIC DNA]</scope>
    <source>
        <strain evidence="3 4">ACM 3522</strain>
    </source>
</reference>
<keyword evidence="3" id="KW-0808">Transferase</keyword>
<feature type="domain" description="Signal transduction histidine kinase internal region" evidence="2">
    <location>
        <begin position="163"/>
        <end position="243"/>
    </location>
</feature>
<feature type="transmembrane region" description="Helical" evidence="1">
    <location>
        <begin position="79"/>
        <end position="100"/>
    </location>
</feature>
<dbReference type="SUPFAM" id="SSF55874">
    <property type="entry name" value="ATPase domain of HSP90 chaperone/DNA topoisomerase II/histidine kinase"/>
    <property type="match status" value="1"/>
</dbReference>
<evidence type="ECO:0000259" key="2">
    <source>
        <dbReference type="Pfam" id="PF06580"/>
    </source>
</evidence>
<keyword evidence="1" id="KW-0812">Transmembrane</keyword>
<dbReference type="PANTHER" id="PTHR34220:SF7">
    <property type="entry name" value="SENSOR HISTIDINE KINASE YPDA"/>
    <property type="match status" value="1"/>
</dbReference>
<evidence type="ECO:0000313" key="4">
    <source>
        <dbReference type="Proteomes" id="UP001216510"/>
    </source>
</evidence>
<dbReference type="RefSeq" id="WP_277416299.1">
    <property type="nucleotide sequence ID" value="NZ_CP119083.1"/>
</dbReference>
<keyword evidence="3" id="KW-0418">Kinase</keyword>
<accession>A0ABY8BGU5</accession>